<evidence type="ECO:0000313" key="2">
    <source>
        <dbReference type="Proteomes" id="UP000032142"/>
    </source>
</evidence>
<dbReference type="EMBL" id="KN407089">
    <property type="protein sequence ID" value="KHG16863.1"/>
    <property type="molecule type" value="Genomic_DNA"/>
</dbReference>
<dbReference type="Proteomes" id="UP000032142">
    <property type="component" value="Unassembled WGS sequence"/>
</dbReference>
<keyword evidence="2" id="KW-1185">Reference proteome</keyword>
<gene>
    <name evidence="1" type="ORF">F383_21406</name>
</gene>
<organism evidence="1 2">
    <name type="scientific">Gossypium arboreum</name>
    <name type="common">Tree cotton</name>
    <name type="synonym">Gossypium nanking</name>
    <dbReference type="NCBI Taxonomy" id="29729"/>
    <lineage>
        <taxon>Eukaryota</taxon>
        <taxon>Viridiplantae</taxon>
        <taxon>Streptophyta</taxon>
        <taxon>Embryophyta</taxon>
        <taxon>Tracheophyta</taxon>
        <taxon>Spermatophyta</taxon>
        <taxon>Magnoliopsida</taxon>
        <taxon>eudicotyledons</taxon>
        <taxon>Gunneridae</taxon>
        <taxon>Pentapetalae</taxon>
        <taxon>rosids</taxon>
        <taxon>malvids</taxon>
        <taxon>Malvales</taxon>
        <taxon>Malvaceae</taxon>
        <taxon>Malvoideae</taxon>
        <taxon>Gossypium</taxon>
    </lineage>
</organism>
<accession>A0A0B0NQS1</accession>
<sequence length="28" mass="3162">MAVCPLYLLRIQVSILTRPSTWACDLVV</sequence>
<name>A0A0B0NQS1_GOSAR</name>
<evidence type="ECO:0000313" key="1">
    <source>
        <dbReference type="EMBL" id="KHG16863.1"/>
    </source>
</evidence>
<reference evidence="2" key="1">
    <citation type="submission" date="2014-09" db="EMBL/GenBank/DDBJ databases">
        <authorList>
            <person name="Mudge J."/>
            <person name="Ramaraj T."/>
            <person name="Lindquist I.E."/>
            <person name="Bharti A.K."/>
            <person name="Sundararajan A."/>
            <person name="Cameron C.T."/>
            <person name="Woodward J.E."/>
            <person name="May G.D."/>
            <person name="Brubaker C."/>
            <person name="Broadhvest J."/>
            <person name="Wilkins T.A."/>
        </authorList>
    </citation>
    <scope>NUCLEOTIDE SEQUENCE</scope>
    <source>
        <strain evidence="2">cv. AKA8401</strain>
    </source>
</reference>
<proteinExistence type="predicted"/>
<dbReference type="AlphaFoldDB" id="A0A0B0NQS1"/>
<protein>
    <submittedName>
        <fullName evidence="1">Uncharacterized protein</fullName>
    </submittedName>
</protein>